<name>A0A9N9D5X4_9GLOM</name>
<evidence type="ECO:0000313" key="1">
    <source>
        <dbReference type="EMBL" id="CAG8627273.1"/>
    </source>
</evidence>
<organism evidence="1 2">
    <name type="scientific">Ambispora gerdemannii</name>
    <dbReference type="NCBI Taxonomy" id="144530"/>
    <lineage>
        <taxon>Eukaryota</taxon>
        <taxon>Fungi</taxon>
        <taxon>Fungi incertae sedis</taxon>
        <taxon>Mucoromycota</taxon>
        <taxon>Glomeromycotina</taxon>
        <taxon>Glomeromycetes</taxon>
        <taxon>Archaeosporales</taxon>
        <taxon>Ambisporaceae</taxon>
        <taxon>Ambispora</taxon>
    </lineage>
</organism>
<feature type="non-terminal residue" evidence="1">
    <location>
        <position position="83"/>
    </location>
</feature>
<sequence>ENRHLDVAGIVKYLRASCERIGYRDRNRFSSTDYDDDDDDKKILRGEDGIEAIEVLSSDCDSEIVSAIRDEDINEEESFLKKK</sequence>
<dbReference type="AlphaFoldDB" id="A0A9N9D5X4"/>
<reference evidence="1" key="1">
    <citation type="submission" date="2021-06" db="EMBL/GenBank/DDBJ databases">
        <authorList>
            <person name="Kallberg Y."/>
            <person name="Tangrot J."/>
            <person name="Rosling A."/>
        </authorList>
    </citation>
    <scope>NUCLEOTIDE SEQUENCE</scope>
    <source>
        <strain evidence="1">MT106</strain>
    </source>
</reference>
<protein>
    <submittedName>
        <fullName evidence="1">7098_t:CDS:1</fullName>
    </submittedName>
</protein>
<accession>A0A9N9D5X4</accession>
<comment type="caution">
    <text evidence="1">The sequence shown here is derived from an EMBL/GenBank/DDBJ whole genome shotgun (WGS) entry which is preliminary data.</text>
</comment>
<dbReference type="EMBL" id="CAJVPL010003151">
    <property type="protein sequence ID" value="CAG8627273.1"/>
    <property type="molecule type" value="Genomic_DNA"/>
</dbReference>
<keyword evidence="2" id="KW-1185">Reference proteome</keyword>
<dbReference type="Proteomes" id="UP000789831">
    <property type="component" value="Unassembled WGS sequence"/>
</dbReference>
<proteinExistence type="predicted"/>
<evidence type="ECO:0000313" key="2">
    <source>
        <dbReference type="Proteomes" id="UP000789831"/>
    </source>
</evidence>
<gene>
    <name evidence="1" type="ORF">AGERDE_LOCUS10351</name>
</gene>